<dbReference type="AlphaFoldDB" id="A0A5B1M7D7"/>
<evidence type="ECO:0000256" key="1">
    <source>
        <dbReference type="SAM" id="MobiDB-lite"/>
    </source>
</evidence>
<keyword evidence="4" id="KW-1185">Reference proteome</keyword>
<dbReference type="EMBL" id="VUJW01000001">
    <property type="protein sequence ID" value="KAA1429175.1"/>
    <property type="molecule type" value="Genomic_DNA"/>
</dbReference>
<evidence type="ECO:0000313" key="3">
    <source>
        <dbReference type="EMBL" id="KAA1429175.1"/>
    </source>
</evidence>
<evidence type="ECO:0000259" key="2">
    <source>
        <dbReference type="Pfam" id="PF07883"/>
    </source>
</evidence>
<feature type="domain" description="Cupin type-2" evidence="2">
    <location>
        <begin position="42"/>
        <end position="108"/>
    </location>
</feature>
<dbReference type="InterPro" id="IPR013096">
    <property type="entry name" value="Cupin_2"/>
</dbReference>
<dbReference type="SUPFAM" id="SSF51182">
    <property type="entry name" value="RmlC-like cupins"/>
    <property type="match status" value="1"/>
</dbReference>
<feature type="region of interest" description="Disordered" evidence="1">
    <location>
        <begin position="1"/>
        <end position="22"/>
    </location>
</feature>
<name>A0A5B1M7D7_9ACTN</name>
<accession>A0A5B1M7D7</accession>
<dbReference type="RefSeq" id="WP_149748797.1">
    <property type="nucleotide sequence ID" value="NZ_VUJW01000001.1"/>
</dbReference>
<proteinExistence type="predicted"/>
<dbReference type="Gene3D" id="2.60.120.10">
    <property type="entry name" value="Jelly Rolls"/>
    <property type="match status" value="1"/>
</dbReference>
<dbReference type="Proteomes" id="UP000324351">
    <property type="component" value="Unassembled WGS sequence"/>
</dbReference>
<organism evidence="3 4">
    <name type="scientific">Nocardioides antri</name>
    <dbReference type="NCBI Taxonomy" id="2607659"/>
    <lineage>
        <taxon>Bacteria</taxon>
        <taxon>Bacillati</taxon>
        <taxon>Actinomycetota</taxon>
        <taxon>Actinomycetes</taxon>
        <taxon>Propionibacteriales</taxon>
        <taxon>Nocardioidaceae</taxon>
        <taxon>Nocardioides</taxon>
    </lineage>
</organism>
<reference evidence="3 4" key="2">
    <citation type="submission" date="2019-09" db="EMBL/GenBank/DDBJ databases">
        <authorList>
            <person name="Jin C."/>
        </authorList>
    </citation>
    <scope>NUCLEOTIDE SEQUENCE [LARGE SCALE GENOMIC DNA]</scope>
    <source>
        <strain evidence="3 4">BN140041</strain>
    </source>
</reference>
<protein>
    <submittedName>
        <fullName evidence="3">Cupin domain-containing protein</fullName>
    </submittedName>
</protein>
<dbReference type="InterPro" id="IPR014710">
    <property type="entry name" value="RmlC-like_jellyroll"/>
</dbReference>
<dbReference type="InterPro" id="IPR011051">
    <property type="entry name" value="RmlC_Cupin_sf"/>
</dbReference>
<dbReference type="Pfam" id="PF07883">
    <property type="entry name" value="Cupin_2"/>
    <property type="match status" value="1"/>
</dbReference>
<gene>
    <name evidence="3" type="ORF">F0U47_03000</name>
</gene>
<sequence>MGVVHGSPYLPMDEDPDDYRPTSSWSLHVDPDQRTGLSVIWETIGVGDRIPRHWHDIDEVVLYEGGRALVSLDGVETEVEGGATVFIPAGVIHGTMNVGDEPVRVRAIYPSTVVRMDLVERNPMPGTEEQRPRASVYDMATGTFTVLHETEVPPERR</sequence>
<evidence type="ECO:0000313" key="4">
    <source>
        <dbReference type="Proteomes" id="UP000324351"/>
    </source>
</evidence>
<reference evidence="3 4" key="1">
    <citation type="submission" date="2019-09" db="EMBL/GenBank/DDBJ databases">
        <title>Nocardioides panacisoli sp. nov., isolated from the soil of a ginseng field.</title>
        <authorList>
            <person name="Cho C."/>
        </authorList>
    </citation>
    <scope>NUCLEOTIDE SEQUENCE [LARGE SCALE GENOMIC DNA]</scope>
    <source>
        <strain evidence="3 4">BN140041</strain>
    </source>
</reference>
<comment type="caution">
    <text evidence="3">The sequence shown here is derived from an EMBL/GenBank/DDBJ whole genome shotgun (WGS) entry which is preliminary data.</text>
</comment>